<dbReference type="EMBL" id="JADYXP020000019">
    <property type="protein sequence ID" value="KAL0105545.1"/>
    <property type="molecule type" value="Genomic_DNA"/>
</dbReference>
<proteinExistence type="predicted"/>
<accession>A0AAW2ERN2</accession>
<evidence type="ECO:0000313" key="3">
    <source>
        <dbReference type="Proteomes" id="UP001430953"/>
    </source>
</evidence>
<protein>
    <submittedName>
        <fullName evidence="2">Uncharacterized protein</fullName>
    </submittedName>
</protein>
<dbReference type="Proteomes" id="UP001430953">
    <property type="component" value="Unassembled WGS sequence"/>
</dbReference>
<reference evidence="2 3" key="1">
    <citation type="submission" date="2023-03" db="EMBL/GenBank/DDBJ databases">
        <title>High recombination rates correlate with genetic variation in Cardiocondyla obscurior ants.</title>
        <authorList>
            <person name="Errbii M."/>
        </authorList>
    </citation>
    <scope>NUCLEOTIDE SEQUENCE [LARGE SCALE GENOMIC DNA]</scope>
    <source>
        <strain evidence="2">Alpha-2009</strain>
        <tissue evidence="2">Whole body</tissue>
    </source>
</reference>
<evidence type="ECO:0000256" key="1">
    <source>
        <dbReference type="SAM" id="MobiDB-lite"/>
    </source>
</evidence>
<evidence type="ECO:0000313" key="2">
    <source>
        <dbReference type="EMBL" id="KAL0105545.1"/>
    </source>
</evidence>
<feature type="compositionally biased region" description="Low complexity" evidence="1">
    <location>
        <begin position="48"/>
        <end position="59"/>
    </location>
</feature>
<keyword evidence="3" id="KW-1185">Reference proteome</keyword>
<dbReference type="AlphaFoldDB" id="A0AAW2ERN2"/>
<organism evidence="2 3">
    <name type="scientific">Cardiocondyla obscurior</name>
    <dbReference type="NCBI Taxonomy" id="286306"/>
    <lineage>
        <taxon>Eukaryota</taxon>
        <taxon>Metazoa</taxon>
        <taxon>Ecdysozoa</taxon>
        <taxon>Arthropoda</taxon>
        <taxon>Hexapoda</taxon>
        <taxon>Insecta</taxon>
        <taxon>Pterygota</taxon>
        <taxon>Neoptera</taxon>
        <taxon>Endopterygota</taxon>
        <taxon>Hymenoptera</taxon>
        <taxon>Apocrita</taxon>
        <taxon>Aculeata</taxon>
        <taxon>Formicoidea</taxon>
        <taxon>Formicidae</taxon>
        <taxon>Myrmicinae</taxon>
        <taxon>Cardiocondyla</taxon>
    </lineage>
</organism>
<comment type="caution">
    <text evidence="2">The sequence shown here is derived from an EMBL/GenBank/DDBJ whole genome shotgun (WGS) entry which is preliminary data.</text>
</comment>
<sequence>MLTNAKYNGGIPNTVPWLSPRAGLAKSVRTSPMTPRPVVSRPPHNRDLGAMSGLSPSPLSPGSPALSLFRYKKALPELGRTILDSLASEHHLRNRSSNLHWSRALCLNQEILGLIPTRTSNYRTVGTTSSRGGVNSVSSENSRILAIGICYSN</sequence>
<feature type="region of interest" description="Disordered" evidence="1">
    <location>
        <begin position="27"/>
        <end position="59"/>
    </location>
</feature>
<gene>
    <name evidence="2" type="ORF">PUN28_016907</name>
</gene>
<name>A0AAW2ERN2_9HYME</name>